<dbReference type="PRINTS" id="PR00080">
    <property type="entry name" value="SDRFAMILY"/>
</dbReference>
<keyword evidence="2" id="KW-0560">Oxidoreductase</keyword>
<organism evidence="3 4">
    <name type="scientific">Xanthobacter dioxanivorans</name>
    <dbReference type="NCBI Taxonomy" id="2528964"/>
    <lineage>
        <taxon>Bacteria</taxon>
        <taxon>Pseudomonadati</taxon>
        <taxon>Pseudomonadota</taxon>
        <taxon>Alphaproteobacteria</taxon>
        <taxon>Hyphomicrobiales</taxon>
        <taxon>Xanthobacteraceae</taxon>
        <taxon>Xanthobacter</taxon>
    </lineage>
</organism>
<proteinExistence type="inferred from homology"/>
<comment type="similarity">
    <text evidence="1">Belongs to the short-chain dehydrogenases/reductases (SDR) family.</text>
</comment>
<dbReference type="PANTHER" id="PTHR43477">
    <property type="entry name" value="DIHYDROANTICAPSIN 7-DEHYDROGENASE"/>
    <property type="match status" value="1"/>
</dbReference>
<accession>A0A974SJ20</accession>
<dbReference type="InterPro" id="IPR020904">
    <property type="entry name" value="Sc_DH/Rdtase_CS"/>
</dbReference>
<keyword evidence="4" id="KW-1185">Reference proteome</keyword>
<sequence>MRLRNKTAIITGSGSGIGRAAALGFAKEGASVCVADRNDVEASRTVGEIRAAGGDAFAVTADVSKFEDVARMVDVAQATWGRIDILVNNAGYGIGGTVVDTTEADWNALMATNVNGVFFGCKAVIPIMAAQGGGSIINTASAVSVVGIYDRAAYVASKGAVAALTRAMALDHADQKIRVNCVGAGTVESPYYDRLFAASPEPDKLRAHLEQRQLFNRLGRPEEIAAAMLFLASDESSFCTGSTLFADGGWTAR</sequence>
<name>A0A974SJ20_9HYPH</name>
<dbReference type="InterPro" id="IPR051122">
    <property type="entry name" value="SDR_DHRS6-like"/>
</dbReference>
<evidence type="ECO:0000313" key="4">
    <source>
        <dbReference type="Proteomes" id="UP000596427"/>
    </source>
</evidence>
<evidence type="ECO:0000256" key="1">
    <source>
        <dbReference type="ARBA" id="ARBA00006484"/>
    </source>
</evidence>
<dbReference type="EMBL" id="CP063362">
    <property type="protein sequence ID" value="QRG07042.1"/>
    <property type="molecule type" value="Genomic_DNA"/>
</dbReference>
<dbReference type="InterPro" id="IPR002347">
    <property type="entry name" value="SDR_fam"/>
</dbReference>
<dbReference type="Gene3D" id="3.40.50.720">
    <property type="entry name" value="NAD(P)-binding Rossmann-like Domain"/>
    <property type="match status" value="1"/>
</dbReference>
<dbReference type="GO" id="GO:0016491">
    <property type="term" value="F:oxidoreductase activity"/>
    <property type="evidence" value="ECO:0007669"/>
    <property type="project" value="UniProtKB-KW"/>
</dbReference>
<dbReference type="PANTHER" id="PTHR43477:SF1">
    <property type="entry name" value="DIHYDROANTICAPSIN 7-DEHYDROGENASE"/>
    <property type="match status" value="1"/>
</dbReference>
<dbReference type="PRINTS" id="PR00081">
    <property type="entry name" value="GDHRDH"/>
</dbReference>
<evidence type="ECO:0000313" key="3">
    <source>
        <dbReference type="EMBL" id="QRG07042.1"/>
    </source>
</evidence>
<evidence type="ECO:0000256" key="2">
    <source>
        <dbReference type="ARBA" id="ARBA00023002"/>
    </source>
</evidence>
<dbReference type="NCBIfam" id="NF004791">
    <property type="entry name" value="PRK06138.1"/>
    <property type="match status" value="1"/>
</dbReference>
<dbReference type="SUPFAM" id="SSF51735">
    <property type="entry name" value="NAD(P)-binding Rossmann-fold domains"/>
    <property type="match status" value="1"/>
</dbReference>
<dbReference type="Proteomes" id="UP000596427">
    <property type="component" value="Chromosome"/>
</dbReference>
<dbReference type="NCBIfam" id="NF005559">
    <property type="entry name" value="PRK07231.1"/>
    <property type="match status" value="1"/>
</dbReference>
<dbReference type="KEGG" id="xdi:EZH22_00895"/>
<dbReference type="RefSeq" id="WP_203193954.1">
    <property type="nucleotide sequence ID" value="NZ_CP063362.1"/>
</dbReference>
<gene>
    <name evidence="3" type="ORF">EZH22_00895</name>
</gene>
<dbReference type="CDD" id="cd05233">
    <property type="entry name" value="SDR_c"/>
    <property type="match status" value="1"/>
</dbReference>
<dbReference type="InterPro" id="IPR036291">
    <property type="entry name" value="NAD(P)-bd_dom_sf"/>
</dbReference>
<protein>
    <submittedName>
        <fullName evidence="3">SDR family oxidoreductase</fullName>
    </submittedName>
</protein>
<dbReference type="AlphaFoldDB" id="A0A974SJ20"/>
<reference evidence="3 4" key="1">
    <citation type="submission" date="2020-10" db="EMBL/GenBank/DDBJ databases">
        <title>Degradation of 1,4-Dioxane by Xanthobacter sp. YN2, via a Novel Group-2 Soluble Di-Iron Monooxygenase.</title>
        <authorList>
            <person name="Ma F."/>
            <person name="Wang Y."/>
            <person name="Yang J."/>
            <person name="Guo H."/>
            <person name="Su D."/>
            <person name="Yu L."/>
        </authorList>
    </citation>
    <scope>NUCLEOTIDE SEQUENCE [LARGE SCALE GENOMIC DNA]</scope>
    <source>
        <strain evidence="3 4">YN2</strain>
    </source>
</reference>
<dbReference type="FunFam" id="3.40.50.720:FF:000084">
    <property type="entry name" value="Short-chain dehydrogenase reductase"/>
    <property type="match status" value="1"/>
</dbReference>
<dbReference type="Pfam" id="PF13561">
    <property type="entry name" value="adh_short_C2"/>
    <property type="match status" value="1"/>
</dbReference>
<dbReference type="PROSITE" id="PS00061">
    <property type="entry name" value="ADH_SHORT"/>
    <property type="match status" value="1"/>
</dbReference>